<evidence type="ECO:0000259" key="4">
    <source>
        <dbReference type="Pfam" id="PF02875"/>
    </source>
</evidence>
<dbReference type="Pfam" id="PF02875">
    <property type="entry name" value="Mur_ligase_C"/>
    <property type="match status" value="1"/>
</dbReference>
<feature type="domain" description="Mur ligase C-terminal" evidence="4">
    <location>
        <begin position="216"/>
        <end position="338"/>
    </location>
</feature>
<dbReference type="EMBL" id="PFOZ01000021">
    <property type="protein sequence ID" value="PIZ87499.1"/>
    <property type="molecule type" value="Genomic_DNA"/>
</dbReference>
<dbReference type="Pfam" id="PF08245">
    <property type="entry name" value="Mur_ligase_M"/>
    <property type="match status" value="1"/>
</dbReference>
<feature type="domain" description="Mur ligase central" evidence="5">
    <location>
        <begin position="38"/>
        <end position="189"/>
    </location>
</feature>
<dbReference type="Gene3D" id="3.90.190.20">
    <property type="entry name" value="Mur ligase, C-terminal domain"/>
    <property type="match status" value="1"/>
</dbReference>
<dbReference type="GO" id="GO:0005524">
    <property type="term" value="F:ATP binding"/>
    <property type="evidence" value="ECO:0007669"/>
    <property type="project" value="UniProtKB-KW"/>
</dbReference>
<evidence type="ECO:0000256" key="3">
    <source>
        <dbReference type="ARBA" id="ARBA00022840"/>
    </source>
</evidence>
<organism evidence="6 7">
    <name type="scientific">Candidatus Nealsonbacteria bacterium CG_4_10_14_0_2_um_filter_40_15</name>
    <dbReference type="NCBI Taxonomy" id="1974682"/>
    <lineage>
        <taxon>Bacteria</taxon>
        <taxon>Candidatus Nealsoniibacteriota</taxon>
    </lineage>
</organism>
<accession>A0A2M7UUN8</accession>
<dbReference type="SUPFAM" id="SSF53244">
    <property type="entry name" value="MurD-like peptide ligases, peptide-binding domain"/>
    <property type="match status" value="1"/>
</dbReference>
<dbReference type="InterPro" id="IPR004101">
    <property type="entry name" value="Mur_ligase_C"/>
</dbReference>
<dbReference type="Proteomes" id="UP000229166">
    <property type="component" value="Unassembled WGS sequence"/>
</dbReference>
<dbReference type="InterPro" id="IPR051046">
    <property type="entry name" value="MurCDEF_CellWall_CoF430Synth"/>
</dbReference>
<dbReference type="SUPFAM" id="SSF53623">
    <property type="entry name" value="MurD-like peptide ligases, catalytic domain"/>
    <property type="match status" value="1"/>
</dbReference>
<reference evidence="7" key="1">
    <citation type="submission" date="2017-09" db="EMBL/GenBank/DDBJ databases">
        <title>Depth-based differentiation of microbial function through sediment-hosted aquifers and enrichment of novel symbionts in the deep terrestrial subsurface.</title>
        <authorList>
            <person name="Probst A.J."/>
            <person name="Ladd B."/>
            <person name="Jarett J.K."/>
            <person name="Geller-Mcgrath D.E."/>
            <person name="Sieber C.M.K."/>
            <person name="Emerson J.B."/>
            <person name="Anantharaman K."/>
            <person name="Thomas B.C."/>
            <person name="Malmstrom R."/>
            <person name="Stieglmeier M."/>
            <person name="Klingl A."/>
            <person name="Woyke T."/>
            <person name="Ryan C.M."/>
            <person name="Banfield J.F."/>
        </authorList>
    </citation>
    <scope>NUCLEOTIDE SEQUENCE [LARGE SCALE GENOMIC DNA]</scope>
</reference>
<dbReference type="PANTHER" id="PTHR43024:SF1">
    <property type="entry name" value="UDP-N-ACETYLMURAMOYL-TRIPEPTIDE--D-ALANYL-D-ALANINE LIGASE"/>
    <property type="match status" value="1"/>
</dbReference>
<dbReference type="PANTHER" id="PTHR43024">
    <property type="entry name" value="UDP-N-ACETYLMURAMOYL-TRIPEPTIDE--D-ALANYL-D-ALANINE LIGASE"/>
    <property type="match status" value="1"/>
</dbReference>
<evidence type="ECO:0000259" key="5">
    <source>
        <dbReference type="Pfam" id="PF08245"/>
    </source>
</evidence>
<dbReference type="InterPro" id="IPR036615">
    <property type="entry name" value="Mur_ligase_C_dom_sf"/>
</dbReference>
<dbReference type="InterPro" id="IPR013221">
    <property type="entry name" value="Mur_ligase_cen"/>
</dbReference>
<dbReference type="AlphaFoldDB" id="A0A2M7UUN8"/>
<gene>
    <name evidence="6" type="ORF">COX92_01075</name>
</gene>
<sequence length="351" mass="39207">MLIINIMNIFGKIKFVLKKPKVIVVTGNGRACAKEAIFQVLSSHFRVGKEVLVFESGDKEIGKFEFFLKNSQKAVLVITHVGDIPHDKDFFSGEEEKVKEATHLAKTLPAQTNLILNFDDETVREINDITNLKTLTFGFSERADFKASDVKLNMGTNFKVNYKGNIVPVWLEKLFGKEQIYAGLSAAAVGTIFGLNLVEISQALKNYFSLSGKMRLIEGIRKSFILDDSESATVFSMVEAIETLGKIEWARRKIAVLGDVIGIGKYTIEAHEAIGERVAKNCDLLFTVGPRAKFIAQGAVQKGMGFEKIFQFDKIDEGKLKLRDEVREGDLILVDGSREMEMAKIVEEIKK</sequence>
<keyword evidence="3" id="KW-0067">ATP-binding</keyword>
<comment type="caution">
    <text evidence="6">The sequence shown here is derived from an EMBL/GenBank/DDBJ whole genome shotgun (WGS) entry which is preliminary data.</text>
</comment>
<dbReference type="InterPro" id="IPR036565">
    <property type="entry name" value="Mur-like_cat_sf"/>
</dbReference>
<name>A0A2M7UUN8_9BACT</name>
<evidence type="ECO:0000256" key="1">
    <source>
        <dbReference type="ARBA" id="ARBA00022598"/>
    </source>
</evidence>
<keyword evidence="1" id="KW-0436">Ligase</keyword>
<evidence type="ECO:0000313" key="6">
    <source>
        <dbReference type="EMBL" id="PIZ87499.1"/>
    </source>
</evidence>
<evidence type="ECO:0000313" key="7">
    <source>
        <dbReference type="Proteomes" id="UP000229166"/>
    </source>
</evidence>
<proteinExistence type="predicted"/>
<protein>
    <submittedName>
        <fullName evidence="6">Uncharacterized protein</fullName>
    </submittedName>
</protein>
<dbReference type="Gene3D" id="3.40.1190.10">
    <property type="entry name" value="Mur-like, catalytic domain"/>
    <property type="match status" value="1"/>
</dbReference>
<keyword evidence="2" id="KW-0547">Nucleotide-binding</keyword>
<evidence type="ECO:0000256" key="2">
    <source>
        <dbReference type="ARBA" id="ARBA00022741"/>
    </source>
</evidence>
<dbReference type="GO" id="GO:0016881">
    <property type="term" value="F:acid-amino acid ligase activity"/>
    <property type="evidence" value="ECO:0007669"/>
    <property type="project" value="InterPro"/>
</dbReference>